<organism evidence="2 3">
    <name type="scientific">Collybiopsis luxurians FD-317 M1</name>
    <dbReference type="NCBI Taxonomy" id="944289"/>
    <lineage>
        <taxon>Eukaryota</taxon>
        <taxon>Fungi</taxon>
        <taxon>Dikarya</taxon>
        <taxon>Basidiomycota</taxon>
        <taxon>Agaricomycotina</taxon>
        <taxon>Agaricomycetes</taxon>
        <taxon>Agaricomycetidae</taxon>
        <taxon>Agaricales</taxon>
        <taxon>Marasmiineae</taxon>
        <taxon>Omphalotaceae</taxon>
        <taxon>Collybiopsis</taxon>
        <taxon>Collybiopsis luxurians</taxon>
    </lineage>
</organism>
<dbReference type="AlphaFoldDB" id="A0A0D0CXW1"/>
<evidence type="ECO:0000313" key="2">
    <source>
        <dbReference type="EMBL" id="KIK61118.1"/>
    </source>
</evidence>
<dbReference type="HOGENOM" id="CLU_1686796_0_0_1"/>
<proteinExistence type="predicted"/>
<protein>
    <submittedName>
        <fullName evidence="2">Uncharacterized protein</fullName>
    </submittedName>
</protein>
<name>A0A0D0CXW1_9AGAR</name>
<reference evidence="2 3" key="1">
    <citation type="submission" date="2014-04" db="EMBL/GenBank/DDBJ databases">
        <title>Evolutionary Origins and Diversification of the Mycorrhizal Mutualists.</title>
        <authorList>
            <consortium name="DOE Joint Genome Institute"/>
            <consortium name="Mycorrhizal Genomics Consortium"/>
            <person name="Kohler A."/>
            <person name="Kuo A."/>
            <person name="Nagy L.G."/>
            <person name="Floudas D."/>
            <person name="Copeland A."/>
            <person name="Barry K.W."/>
            <person name="Cichocki N."/>
            <person name="Veneault-Fourrey C."/>
            <person name="LaButti K."/>
            <person name="Lindquist E.A."/>
            <person name="Lipzen A."/>
            <person name="Lundell T."/>
            <person name="Morin E."/>
            <person name="Murat C."/>
            <person name="Riley R."/>
            <person name="Ohm R."/>
            <person name="Sun H."/>
            <person name="Tunlid A."/>
            <person name="Henrissat B."/>
            <person name="Grigoriev I.V."/>
            <person name="Hibbett D.S."/>
            <person name="Martin F."/>
        </authorList>
    </citation>
    <scope>NUCLEOTIDE SEQUENCE [LARGE SCALE GENOMIC DNA]</scope>
    <source>
        <strain evidence="2 3">FD-317 M1</strain>
    </source>
</reference>
<accession>A0A0D0CXW1</accession>
<evidence type="ECO:0000256" key="1">
    <source>
        <dbReference type="SAM" id="MobiDB-lite"/>
    </source>
</evidence>
<feature type="region of interest" description="Disordered" evidence="1">
    <location>
        <begin position="1"/>
        <end position="25"/>
    </location>
</feature>
<keyword evidence="3" id="KW-1185">Reference proteome</keyword>
<evidence type="ECO:0000313" key="3">
    <source>
        <dbReference type="Proteomes" id="UP000053593"/>
    </source>
</evidence>
<dbReference type="OrthoDB" id="3001418at2759"/>
<dbReference type="Proteomes" id="UP000053593">
    <property type="component" value="Unassembled WGS sequence"/>
</dbReference>
<sequence length="156" mass="17202">MQPSSGSVSTLSLQETGSSESADSLSTGTVNTFDGLGSLTGKAILSFGKLTLRGVEQLIISRRLTTIATNFPHHNTDNILGLHSMYADLLELSRIHIYPKSTRIRALQILMRQIACRSTTQLVKALSTAPMVEVKLLLSEILSWFDPIRLVKHRLR</sequence>
<dbReference type="EMBL" id="KN834772">
    <property type="protein sequence ID" value="KIK61118.1"/>
    <property type="molecule type" value="Genomic_DNA"/>
</dbReference>
<gene>
    <name evidence="2" type="ORF">GYMLUDRAFT_589321</name>
</gene>